<comment type="caution">
    <text evidence="2">The sequence shown here is derived from an EMBL/GenBank/DDBJ whole genome shotgun (WGS) entry which is preliminary data.</text>
</comment>
<feature type="transmembrane region" description="Helical" evidence="1">
    <location>
        <begin position="35"/>
        <end position="56"/>
    </location>
</feature>
<accession>A0A497XU00</accession>
<dbReference type="RefSeq" id="WP_121013144.1">
    <property type="nucleotide sequence ID" value="NZ_RCCJ01000001.1"/>
</dbReference>
<feature type="transmembrane region" description="Helical" evidence="1">
    <location>
        <begin position="62"/>
        <end position="82"/>
    </location>
</feature>
<gene>
    <name evidence="2" type="ORF">BCF55_0889</name>
</gene>
<reference evidence="2 3" key="1">
    <citation type="submission" date="2018-10" db="EMBL/GenBank/DDBJ databases">
        <title>Genomic Encyclopedia of Archaeal and Bacterial Type Strains, Phase II (KMG-II): from individual species to whole genera.</title>
        <authorList>
            <person name="Goeker M."/>
        </authorList>
    </citation>
    <scope>NUCLEOTIDE SEQUENCE [LARGE SCALE GENOMIC DNA]</scope>
    <source>
        <strain evidence="2 3">DSM 16510</strain>
    </source>
</reference>
<keyword evidence="1" id="KW-1133">Transmembrane helix</keyword>
<sequence length="211" mass="24206">MFKETTILIVLSRVVEFLGIITTIFLMFRGYKLKYVYLVGGVVVLSLISSTAGLLAREYFEYIALADLLLTAGVLGGVVLYVSKNPEKARDFTPPEKCRCPVCKAIIIKEDELCTMKIGSYTYYFDSCDHLIKLMKEIDFFLERESLPFGEVKELYVKAKDTKRWKKLEDVNVVEEGGVFYAYEKVPKGKEAIALKELFNNFKEKLSRRKT</sequence>
<dbReference type="OrthoDB" id="13987at2"/>
<keyword evidence="1" id="KW-0472">Membrane</keyword>
<organism evidence="2 3">
    <name type="scientific">Hydrogenivirga caldilitoris</name>
    <dbReference type="NCBI Taxonomy" id="246264"/>
    <lineage>
        <taxon>Bacteria</taxon>
        <taxon>Pseudomonadati</taxon>
        <taxon>Aquificota</taxon>
        <taxon>Aquificia</taxon>
        <taxon>Aquificales</taxon>
        <taxon>Aquificaceae</taxon>
        <taxon>Hydrogenivirga</taxon>
    </lineage>
</organism>
<evidence type="ECO:0000313" key="2">
    <source>
        <dbReference type="EMBL" id="RLJ70612.1"/>
    </source>
</evidence>
<dbReference type="AlphaFoldDB" id="A0A497XU00"/>
<dbReference type="EMBL" id="RCCJ01000001">
    <property type="protein sequence ID" value="RLJ70612.1"/>
    <property type="molecule type" value="Genomic_DNA"/>
</dbReference>
<name>A0A497XU00_9AQUI</name>
<proteinExistence type="predicted"/>
<evidence type="ECO:0000256" key="1">
    <source>
        <dbReference type="SAM" id="Phobius"/>
    </source>
</evidence>
<dbReference type="Proteomes" id="UP000267841">
    <property type="component" value="Unassembled WGS sequence"/>
</dbReference>
<feature type="transmembrane region" description="Helical" evidence="1">
    <location>
        <begin position="6"/>
        <end position="28"/>
    </location>
</feature>
<protein>
    <submittedName>
        <fullName evidence="2">Uncharacterized protein</fullName>
    </submittedName>
</protein>
<evidence type="ECO:0000313" key="3">
    <source>
        <dbReference type="Proteomes" id="UP000267841"/>
    </source>
</evidence>
<keyword evidence="1" id="KW-0812">Transmembrane</keyword>
<keyword evidence="3" id="KW-1185">Reference proteome</keyword>